<dbReference type="InterPro" id="IPR050612">
    <property type="entry name" value="Prok_Mopterin_Oxidored"/>
</dbReference>
<keyword evidence="2" id="KW-0500">Molybdenum</keyword>
<evidence type="ECO:0000256" key="3">
    <source>
        <dbReference type="ARBA" id="ARBA00022723"/>
    </source>
</evidence>
<dbReference type="Pfam" id="PF01568">
    <property type="entry name" value="Molydop_binding"/>
    <property type="match status" value="1"/>
</dbReference>
<feature type="non-terminal residue" evidence="6">
    <location>
        <position position="1"/>
    </location>
</feature>
<name>X1DSM7_9ZZZZ</name>
<dbReference type="GO" id="GO:0009061">
    <property type="term" value="P:anaerobic respiration"/>
    <property type="evidence" value="ECO:0007669"/>
    <property type="project" value="TreeGrafter"/>
</dbReference>
<evidence type="ECO:0000259" key="5">
    <source>
        <dbReference type="Pfam" id="PF01568"/>
    </source>
</evidence>
<evidence type="ECO:0000256" key="2">
    <source>
        <dbReference type="ARBA" id="ARBA00022505"/>
    </source>
</evidence>
<dbReference type="GO" id="GO:0043546">
    <property type="term" value="F:molybdopterin cofactor binding"/>
    <property type="evidence" value="ECO:0007669"/>
    <property type="project" value="InterPro"/>
</dbReference>
<dbReference type="SUPFAM" id="SSF50692">
    <property type="entry name" value="ADC-like"/>
    <property type="match status" value="1"/>
</dbReference>
<dbReference type="GO" id="GO:0009055">
    <property type="term" value="F:electron transfer activity"/>
    <property type="evidence" value="ECO:0007669"/>
    <property type="project" value="TreeGrafter"/>
</dbReference>
<dbReference type="AlphaFoldDB" id="X1DSM7"/>
<feature type="domain" description="Molybdopterin dinucleotide-binding" evidence="5">
    <location>
        <begin position="56"/>
        <end position="167"/>
    </location>
</feature>
<comment type="cofactor">
    <cofactor evidence="1">
        <name>Mo-bis(molybdopterin guanine dinucleotide)</name>
        <dbReference type="ChEBI" id="CHEBI:60539"/>
    </cofactor>
</comment>
<accession>X1DSM7</accession>
<dbReference type="InterPro" id="IPR006657">
    <property type="entry name" value="MoPterin_dinucl-bd_dom"/>
</dbReference>
<dbReference type="InterPro" id="IPR009010">
    <property type="entry name" value="Asp_de-COase-like_dom_sf"/>
</dbReference>
<dbReference type="PROSITE" id="PS00932">
    <property type="entry name" value="MOLYBDOPTERIN_PROK_3"/>
    <property type="match status" value="1"/>
</dbReference>
<dbReference type="PANTHER" id="PTHR43742:SF10">
    <property type="entry name" value="TRIMETHYLAMINE-N-OXIDE REDUCTASE 2"/>
    <property type="match status" value="1"/>
</dbReference>
<sequence length="218" mass="24360">YPLSTPTGKLEFEATGLLKHFPSDLERPPVPKWVAKGISHEETIGTERSKKYPLLVCSNHPRWGVHSQHDDMTWLREIETCKVKGPDGYQYHPVWLHPLEAEKRGIKQGDIVSIYNERGTVLGGVYITERIMPGVLYIDHGAKWDPIVPGEIDRGGAINTIVPRNTTSKNAVGHAVSGFLVEVGKTDMEELKRKYPEAFKRPFHPTAGPSLESFLGGE</sequence>
<keyword evidence="3" id="KW-0479">Metal-binding</keyword>
<dbReference type="Gene3D" id="2.40.40.20">
    <property type="match status" value="1"/>
</dbReference>
<proteinExistence type="predicted"/>
<protein>
    <recommendedName>
        <fullName evidence="5">Molybdopterin dinucleotide-binding domain-containing protein</fullName>
    </recommendedName>
</protein>
<dbReference type="InterPro" id="IPR006655">
    <property type="entry name" value="Mopterin_OxRdtase_prok_CS"/>
</dbReference>
<dbReference type="PANTHER" id="PTHR43742">
    <property type="entry name" value="TRIMETHYLAMINE-N-OXIDE REDUCTASE"/>
    <property type="match status" value="1"/>
</dbReference>
<dbReference type="EMBL" id="BARU01000706">
    <property type="protein sequence ID" value="GAH24006.1"/>
    <property type="molecule type" value="Genomic_DNA"/>
</dbReference>
<keyword evidence="4" id="KW-0560">Oxidoreductase</keyword>
<dbReference type="GO" id="GO:0016491">
    <property type="term" value="F:oxidoreductase activity"/>
    <property type="evidence" value="ECO:0007669"/>
    <property type="project" value="UniProtKB-KW"/>
</dbReference>
<organism evidence="6">
    <name type="scientific">marine sediment metagenome</name>
    <dbReference type="NCBI Taxonomy" id="412755"/>
    <lineage>
        <taxon>unclassified sequences</taxon>
        <taxon>metagenomes</taxon>
        <taxon>ecological metagenomes</taxon>
    </lineage>
</organism>
<evidence type="ECO:0000256" key="1">
    <source>
        <dbReference type="ARBA" id="ARBA00001942"/>
    </source>
</evidence>
<evidence type="ECO:0000313" key="6">
    <source>
        <dbReference type="EMBL" id="GAH24006.1"/>
    </source>
</evidence>
<dbReference type="GO" id="GO:0030288">
    <property type="term" value="C:outer membrane-bounded periplasmic space"/>
    <property type="evidence" value="ECO:0007669"/>
    <property type="project" value="TreeGrafter"/>
</dbReference>
<reference evidence="6" key="1">
    <citation type="journal article" date="2014" name="Front. Microbiol.">
        <title>High frequency of phylogenetically diverse reductive dehalogenase-homologous genes in deep subseafloor sedimentary metagenomes.</title>
        <authorList>
            <person name="Kawai M."/>
            <person name="Futagami T."/>
            <person name="Toyoda A."/>
            <person name="Takaki Y."/>
            <person name="Nishi S."/>
            <person name="Hori S."/>
            <person name="Arai W."/>
            <person name="Tsubouchi T."/>
            <person name="Morono Y."/>
            <person name="Uchiyama I."/>
            <person name="Ito T."/>
            <person name="Fujiyama A."/>
            <person name="Inagaki F."/>
            <person name="Takami H."/>
        </authorList>
    </citation>
    <scope>NUCLEOTIDE SEQUENCE</scope>
    <source>
        <strain evidence="6">Expedition CK06-06</strain>
    </source>
</reference>
<comment type="caution">
    <text evidence="6">The sequence shown here is derived from an EMBL/GenBank/DDBJ whole genome shotgun (WGS) entry which is preliminary data.</text>
</comment>
<evidence type="ECO:0000256" key="4">
    <source>
        <dbReference type="ARBA" id="ARBA00023002"/>
    </source>
</evidence>
<gene>
    <name evidence="6" type="ORF">S03H2_02181</name>
</gene>
<dbReference type="GO" id="GO:0030151">
    <property type="term" value="F:molybdenum ion binding"/>
    <property type="evidence" value="ECO:0007669"/>
    <property type="project" value="TreeGrafter"/>
</dbReference>